<keyword evidence="1" id="KW-0812">Transmembrane</keyword>
<dbReference type="RefSeq" id="WP_266056580.1">
    <property type="nucleotide sequence ID" value="NZ_JAPFQN010000005.1"/>
</dbReference>
<sequence>MFKNPIALINDPKEGEIVTPSEARQLELKGINLNYFCPCENCKDSERILILARSPKGNYFFKHRPGFEHEWKPMTLLHLYMQEYIAKAGRIHIKGFITENFKVPQQIIPIIPLMTIVEDNSHENIRFDATVFSESGLKIAIEVVVTNDITKQKAEKIRESGIPTIRIDLSHFYFDNRLKCQSDPEFVKSHTKGLFEDIVNQDWVQKPSKKEVREHFKFEEKKDEAGWGIVALIFGVIVIFGISNSCQGNTFKSRSYFN</sequence>
<keyword evidence="1" id="KW-1133">Transmembrane helix</keyword>
<dbReference type="Proteomes" id="UP001209885">
    <property type="component" value="Unassembled WGS sequence"/>
</dbReference>
<protein>
    <recommendedName>
        <fullName evidence="4">Competence protein CoiA-like protein</fullName>
    </recommendedName>
</protein>
<accession>A0ABT3RRW5</accession>
<evidence type="ECO:0000313" key="2">
    <source>
        <dbReference type="EMBL" id="MCX2744114.1"/>
    </source>
</evidence>
<organism evidence="2 3">
    <name type="scientific">Mangrovivirga halotolerans</name>
    <dbReference type="NCBI Taxonomy" id="2993936"/>
    <lineage>
        <taxon>Bacteria</taxon>
        <taxon>Pseudomonadati</taxon>
        <taxon>Bacteroidota</taxon>
        <taxon>Cytophagia</taxon>
        <taxon>Cytophagales</taxon>
        <taxon>Mangrovivirgaceae</taxon>
        <taxon>Mangrovivirga</taxon>
    </lineage>
</organism>
<feature type="transmembrane region" description="Helical" evidence="1">
    <location>
        <begin position="225"/>
        <end position="243"/>
    </location>
</feature>
<reference evidence="2 3" key="1">
    <citation type="submission" date="2022-11" db="EMBL/GenBank/DDBJ databases">
        <title>The characterization of three novel Bacteroidetes species and genomic analysis of their roles in tidal elemental geochemical cycles.</title>
        <authorList>
            <person name="Ma K."/>
        </authorList>
    </citation>
    <scope>NUCLEOTIDE SEQUENCE [LARGE SCALE GENOMIC DNA]</scope>
    <source>
        <strain evidence="2 3">M17</strain>
    </source>
</reference>
<name>A0ABT3RRW5_9BACT</name>
<evidence type="ECO:0000313" key="3">
    <source>
        <dbReference type="Proteomes" id="UP001209885"/>
    </source>
</evidence>
<keyword evidence="1" id="KW-0472">Membrane</keyword>
<evidence type="ECO:0008006" key="4">
    <source>
        <dbReference type="Google" id="ProtNLM"/>
    </source>
</evidence>
<keyword evidence="3" id="KW-1185">Reference proteome</keyword>
<evidence type="ECO:0000256" key="1">
    <source>
        <dbReference type="SAM" id="Phobius"/>
    </source>
</evidence>
<proteinExistence type="predicted"/>
<dbReference type="EMBL" id="JAPFQN010000005">
    <property type="protein sequence ID" value="MCX2744114.1"/>
    <property type="molecule type" value="Genomic_DNA"/>
</dbReference>
<gene>
    <name evidence="2" type="ORF">OO013_09570</name>
</gene>
<comment type="caution">
    <text evidence="2">The sequence shown here is derived from an EMBL/GenBank/DDBJ whole genome shotgun (WGS) entry which is preliminary data.</text>
</comment>